<gene>
    <name evidence="3" type="ORF">SAMN05444483_10180</name>
</gene>
<dbReference type="AlphaFoldDB" id="A0A1M5BL17"/>
<evidence type="ECO:0000256" key="1">
    <source>
        <dbReference type="SAM" id="MobiDB-lite"/>
    </source>
</evidence>
<organism evidence="3 4">
    <name type="scientific">Salegentibacter echinorum</name>
    <dbReference type="NCBI Taxonomy" id="1073325"/>
    <lineage>
        <taxon>Bacteria</taxon>
        <taxon>Pseudomonadati</taxon>
        <taxon>Bacteroidota</taxon>
        <taxon>Flavobacteriia</taxon>
        <taxon>Flavobacteriales</taxon>
        <taxon>Flavobacteriaceae</taxon>
        <taxon>Salegentibacter</taxon>
    </lineage>
</organism>
<keyword evidence="2" id="KW-0812">Transmembrane</keyword>
<protein>
    <submittedName>
        <fullName evidence="3">Uncharacterized protein</fullName>
    </submittedName>
</protein>
<keyword evidence="2" id="KW-1133">Transmembrane helix</keyword>
<keyword evidence="4" id="KW-1185">Reference proteome</keyword>
<name>A0A1M5BL17_SALEC</name>
<dbReference type="EMBL" id="FQVT01000001">
    <property type="protein sequence ID" value="SHF43169.1"/>
    <property type="molecule type" value="Genomic_DNA"/>
</dbReference>
<reference evidence="4" key="1">
    <citation type="submission" date="2016-11" db="EMBL/GenBank/DDBJ databases">
        <authorList>
            <person name="Varghese N."/>
            <person name="Submissions S."/>
        </authorList>
    </citation>
    <scope>NUCLEOTIDE SEQUENCE [LARGE SCALE GENOMIC DNA]</scope>
    <source>
        <strain evidence="4">DSM 24579</strain>
    </source>
</reference>
<proteinExistence type="predicted"/>
<evidence type="ECO:0000313" key="3">
    <source>
        <dbReference type="EMBL" id="SHF43169.1"/>
    </source>
</evidence>
<keyword evidence="2" id="KW-0472">Membrane</keyword>
<evidence type="ECO:0000313" key="4">
    <source>
        <dbReference type="Proteomes" id="UP000183945"/>
    </source>
</evidence>
<feature type="transmembrane region" description="Helical" evidence="2">
    <location>
        <begin position="30"/>
        <end position="53"/>
    </location>
</feature>
<sequence>MSANRRDRRKNKNRKKTKSKKDTISKKDKIYGILALVILFLAALFAAILVAFMA</sequence>
<evidence type="ECO:0000256" key="2">
    <source>
        <dbReference type="SAM" id="Phobius"/>
    </source>
</evidence>
<feature type="compositionally biased region" description="Basic residues" evidence="1">
    <location>
        <begin position="1"/>
        <end position="19"/>
    </location>
</feature>
<accession>A0A1M5BL17</accession>
<dbReference type="Proteomes" id="UP000183945">
    <property type="component" value="Unassembled WGS sequence"/>
</dbReference>
<feature type="region of interest" description="Disordered" evidence="1">
    <location>
        <begin position="1"/>
        <end position="22"/>
    </location>
</feature>
<dbReference type="RefSeq" id="WP_175545921.1">
    <property type="nucleotide sequence ID" value="NZ_FQVT01000001.1"/>
</dbReference>